<sequence>MEWGNDYNVYCDESCHLEKDGKKAMSLGAVWCPKGKVPEINKRIQEIKEKHSIQKGAEVKWTKASPGNMQLYLDIVDYFFDDDDVHFRGLVVPDKSILDHGKFAQTHDEWYYKMYFEMLKIIFSPIASYYVYIDIKDTHSTENARKLSDVCANNAYDFNHDIIKRVQPIRSEEVQLMQLVDILTGALAYRHNHDTSEEKLNATKVAIVNRISKRSGYTLMKNTLFREEKFNFLIWEPYGR</sequence>
<reference evidence="1 2" key="1">
    <citation type="journal article" date="2018" name="Elife">
        <title>Discovery and characterization of a prevalent human gut bacterial enzyme sufficient for the inactivation of a family of plant toxins.</title>
        <authorList>
            <person name="Koppel N."/>
            <person name="Bisanz J.E."/>
            <person name="Pandelia M.E."/>
            <person name="Turnbaugh P.J."/>
            <person name="Balskus E.P."/>
        </authorList>
    </citation>
    <scope>NUCLEOTIDE SEQUENCE [LARGE SCALE GENOMIC DNA]</scope>
    <source>
        <strain evidence="1 2">FAA1-1-60AUCSF</strain>
    </source>
</reference>
<proteinExistence type="predicted"/>
<evidence type="ECO:0000313" key="1">
    <source>
        <dbReference type="EMBL" id="RDB89253.1"/>
    </source>
</evidence>
<gene>
    <name evidence="1" type="ORF">C1871_01015</name>
</gene>
<dbReference type="EMBL" id="PPTY01000001">
    <property type="protein sequence ID" value="RDB89253.1"/>
    <property type="molecule type" value="Genomic_DNA"/>
</dbReference>
<accession>A0A369NG28</accession>
<dbReference type="AlphaFoldDB" id="A0A369NG28"/>
<comment type="caution">
    <text evidence="1">The sequence shown here is derived from an EMBL/GenBank/DDBJ whole genome shotgun (WGS) entry which is preliminary data.</text>
</comment>
<dbReference type="Proteomes" id="UP000253857">
    <property type="component" value="Unassembled WGS sequence"/>
</dbReference>
<protein>
    <submittedName>
        <fullName evidence="1">DUF3800 domain-containing protein</fullName>
    </submittedName>
</protein>
<dbReference type="Pfam" id="PF12686">
    <property type="entry name" value="DUF3800"/>
    <property type="match status" value="1"/>
</dbReference>
<organism evidence="1 2">
    <name type="scientific">Eggerthella lenta</name>
    <name type="common">Eubacterium lentum</name>
    <dbReference type="NCBI Taxonomy" id="84112"/>
    <lineage>
        <taxon>Bacteria</taxon>
        <taxon>Bacillati</taxon>
        <taxon>Actinomycetota</taxon>
        <taxon>Coriobacteriia</taxon>
        <taxon>Eggerthellales</taxon>
        <taxon>Eggerthellaceae</taxon>
        <taxon>Eggerthella</taxon>
    </lineage>
</organism>
<name>A0A369NG28_EGGLN</name>
<evidence type="ECO:0000313" key="2">
    <source>
        <dbReference type="Proteomes" id="UP000253857"/>
    </source>
</evidence>
<dbReference type="InterPro" id="IPR024524">
    <property type="entry name" value="DUF3800"/>
</dbReference>